<evidence type="ECO:0000313" key="9">
    <source>
        <dbReference type="Proteomes" id="UP000186106"/>
    </source>
</evidence>
<evidence type="ECO:0000256" key="2">
    <source>
        <dbReference type="ARBA" id="ARBA00022679"/>
    </source>
</evidence>
<evidence type="ECO:0000313" key="10">
    <source>
        <dbReference type="Proteomes" id="UP000279541"/>
    </source>
</evidence>
<gene>
    <name evidence="7" type="ORF">EG359_04565</name>
    <name evidence="8" type="ORF">SAMN05421768_101447</name>
</gene>
<dbReference type="EMBL" id="FTNZ01000001">
    <property type="protein sequence ID" value="SIS28981.1"/>
    <property type="molecule type" value="Genomic_DNA"/>
</dbReference>
<organism evidence="8 9">
    <name type="scientific">Chryseobacterium joostei</name>
    <dbReference type="NCBI Taxonomy" id="112234"/>
    <lineage>
        <taxon>Bacteria</taxon>
        <taxon>Pseudomonadati</taxon>
        <taxon>Bacteroidota</taxon>
        <taxon>Flavobacteriia</taxon>
        <taxon>Flavobacteriales</taxon>
        <taxon>Weeksellaceae</taxon>
        <taxon>Chryseobacterium group</taxon>
        <taxon>Chryseobacterium</taxon>
    </lineage>
</organism>
<reference evidence="7 10" key="2">
    <citation type="submission" date="2018-11" db="EMBL/GenBank/DDBJ databases">
        <title>Proposal to divide the Flavobacteriaceae and reorganize its genera based on Amino Acid Identity values calculated from whole genome sequences.</title>
        <authorList>
            <person name="Nicholson A.C."/>
            <person name="Gulvik C.A."/>
            <person name="Whitney A.M."/>
            <person name="Humrighouse B.W."/>
            <person name="Bell M."/>
            <person name="Holmes B."/>
            <person name="Steigerwalt A.G."/>
            <person name="Villarma A."/>
            <person name="Sheth M."/>
            <person name="Batra D."/>
            <person name="Pryor J."/>
            <person name="Bernardet J.-F."/>
            <person name="Hugo C."/>
            <person name="Kampfer P."/>
            <person name="Newman J."/>
            <person name="McQuiston J.R."/>
        </authorList>
    </citation>
    <scope>NUCLEOTIDE SEQUENCE [LARGE SCALE GENOMIC DNA]</scope>
    <source>
        <strain evidence="7 10">DSM 16927</strain>
    </source>
</reference>
<protein>
    <recommendedName>
        <fullName evidence="5">Acetyltransferase</fullName>
        <ecNumber evidence="5">2.3.1.-</ecNumber>
    </recommendedName>
</protein>
<dbReference type="Pfam" id="PF00132">
    <property type="entry name" value="Hexapep"/>
    <property type="match status" value="1"/>
</dbReference>
<dbReference type="CDD" id="cd03357">
    <property type="entry name" value="LbH_MAT_GAT"/>
    <property type="match status" value="1"/>
</dbReference>
<dbReference type="OrthoDB" id="9812571at2"/>
<keyword evidence="2 5" id="KW-0808">Transferase</keyword>
<accession>A0A1N7HW37</accession>
<evidence type="ECO:0000313" key="8">
    <source>
        <dbReference type="EMBL" id="SIS28981.1"/>
    </source>
</evidence>
<evidence type="ECO:0000256" key="3">
    <source>
        <dbReference type="ARBA" id="ARBA00022737"/>
    </source>
</evidence>
<name>A0A1N7HW37_9FLAO</name>
<dbReference type="InterPro" id="IPR039369">
    <property type="entry name" value="LacA-like"/>
</dbReference>
<dbReference type="Gene3D" id="2.160.10.10">
    <property type="entry name" value="Hexapeptide repeat proteins"/>
    <property type="match status" value="1"/>
</dbReference>
<dbReference type="KEGG" id="cjt:EG359_04565"/>
<dbReference type="InterPro" id="IPR001451">
    <property type="entry name" value="Hexapep"/>
</dbReference>
<feature type="domain" description="Maltose/galactoside acetyltransferase" evidence="6">
    <location>
        <begin position="4"/>
        <end position="59"/>
    </location>
</feature>
<dbReference type="EC" id="2.3.1.-" evidence="5"/>
<dbReference type="Pfam" id="PF12464">
    <property type="entry name" value="Mac"/>
    <property type="match status" value="1"/>
</dbReference>
<dbReference type="Proteomes" id="UP000186106">
    <property type="component" value="Unassembled WGS sequence"/>
</dbReference>
<dbReference type="PANTHER" id="PTHR43017">
    <property type="entry name" value="GALACTOSIDE O-ACETYLTRANSFERASE"/>
    <property type="match status" value="1"/>
</dbReference>
<dbReference type="RefSeq" id="WP_076351541.1">
    <property type="nucleotide sequence ID" value="NZ_CP033926.1"/>
</dbReference>
<evidence type="ECO:0000256" key="4">
    <source>
        <dbReference type="ARBA" id="ARBA00023315"/>
    </source>
</evidence>
<dbReference type="InterPro" id="IPR011004">
    <property type="entry name" value="Trimer_LpxA-like_sf"/>
</dbReference>
<keyword evidence="4 5" id="KW-0012">Acyltransferase</keyword>
<evidence type="ECO:0000259" key="6">
    <source>
        <dbReference type="SMART" id="SM01266"/>
    </source>
</evidence>
<dbReference type="InterPro" id="IPR018357">
    <property type="entry name" value="Hexapep_transf_CS"/>
</dbReference>
<dbReference type="PROSITE" id="PS00101">
    <property type="entry name" value="HEXAPEP_TRANSFERASES"/>
    <property type="match status" value="1"/>
</dbReference>
<dbReference type="AlphaFoldDB" id="A0A1N7HW37"/>
<dbReference type="GO" id="GO:0008870">
    <property type="term" value="F:galactoside O-acetyltransferase activity"/>
    <property type="evidence" value="ECO:0007669"/>
    <property type="project" value="TreeGrafter"/>
</dbReference>
<reference evidence="8 9" key="1">
    <citation type="submission" date="2017-01" db="EMBL/GenBank/DDBJ databases">
        <authorList>
            <person name="Mah S.A."/>
            <person name="Swanson W.J."/>
            <person name="Moy G.W."/>
            <person name="Vacquier V.D."/>
        </authorList>
    </citation>
    <scope>NUCLEOTIDE SEQUENCE [LARGE SCALE GENOMIC DNA]</scope>
    <source>
        <strain evidence="8 9">DSM 16927</strain>
    </source>
</reference>
<dbReference type="Proteomes" id="UP000279541">
    <property type="component" value="Chromosome"/>
</dbReference>
<evidence type="ECO:0000256" key="5">
    <source>
        <dbReference type="RuleBase" id="RU367021"/>
    </source>
</evidence>
<comment type="similarity">
    <text evidence="1 5">Belongs to the transferase hexapeptide repeat family.</text>
</comment>
<evidence type="ECO:0000256" key="1">
    <source>
        <dbReference type="ARBA" id="ARBA00007274"/>
    </source>
</evidence>
<dbReference type="FunFam" id="2.160.10.10:FF:000008">
    <property type="entry name" value="Maltose O-acetyltransferase"/>
    <property type="match status" value="1"/>
</dbReference>
<keyword evidence="10" id="KW-1185">Reference proteome</keyword>
<dbReference type="SMART" id="SM01266">
    <property type="entry name" value="Mac"/>
    <property type="match status" value="1"/>
</dbReference>
<proteinExistence type="inferred from homology"/>
<dbReference type="SUPFAM" id="SSF51161">
    <property type="entry name" value="Trimeric LpxA-like enzymes"/>
    <property type="match status" value="1"/>
</dbReference>
<sequence>MTEKEKCAAGLLYNANYDEQLIQERVACKDLCLEYNGLKNSDAESRQNLIKQILGSTKENICIEPSFWCDYGYNIEVGENFYANHNLVILDCAPVKFGDNVFIGPNCSFYTAGHPLDAKQRNEGLEYAHPITVGDNVWLGGNVVILPGVSIGNNTVIGAGSVVTKSIPENVVAVGNPCRVVKSIPEEN</sequence>
<dbReference type="PANTHER" id="PTHR43017:SF1">
    <property type="entry name" value="ACETYLTRANSFERASE YJL218W-RELATED"/>
    <property type="match status" value="1"/>
</dbReference>
<dbReference type="EMBL" id="CP033926">
    <property type="protein sequence ID" value="AZA98923.1"/>
    <property type="molecule type" value="Genomic_DNA"/>
</dbReference>
<dbReference type="InterPro" id="IPR024688">
    <property type="entry name" value="Mac_dom"/>
</dbReference>
<keyword evidence="3" id="KW-0677">Repeat</keyword>
<evidence type="ECO:0000313" key="7">
    <source>
        <dbReference type="EMBL" id="AZA98923.1"/>
    </source>
</evidence>